<dbReference type="Pfam" id="PF02894">
    <property type="entry name" value="GFO_IDH_MocA_C"/>
    <property type="match status" value="1"/>
</dbReference>
<gene>
    <name evidence="3" type="ORF">UFOPK3376_01572</name>
</gene>
<dbReference type="EMBL" id="CAFBLP010000036">
    <property type="protein sequence ID" value="CAB4881449.1"/>
    <property type="molecule type" value="Genomic_DNA"/>
</dbReference>
<dbReference type="SUPFAM" id="SSF55347">
    <property type="entry name" value="Glyceraldehyde-3-phosphate dehydrogenase-like, C-terminal domain"/>
    <property type="match status" value="1"/>
</dbReference>
<feature type="domain" description="Gfo/Idh/MocA-like oxidoreductase N-terminal" evidence="1">
    <location>
        <begin position="12"/>
        <end position="131"/>
    </location>
</feature>
<dbReference type="SUPFAM" id="SSF51735">
    <property type="entry name" value="NAD(P)-binding Rossmann-fold domains"/>
    <property type="match status" value="1"/>
</dbReference>
<dbReference type="InterPro" id="IPR036291">
    <property type="entry name" value="NAD(P)-bd_dom_sf"/>
</dbReference>
<proteinExistence type="predicted"/>
<evidence type="ECO:0000259" key="1">
    <source>
        <dbReference type="Pfam" id="PF01408"/>
    </source>
</evidence>
<dbReference type="Gene3D" id="3.40.50.720">
    <property type="entry name" value="NAD(P)-binding Rossmann-like Domain"/>
    <property type="match status" value="1"/>
</dbReference>
<dbReference type="InterPro" id="IPR004104">
    <property type="entry name" value="Gfo/Idh/MocA-like_OxRdtase_C"/>
</dbReference>
<evidence type="ECO:0000259" key="2">
    <source>
        <dbReference type="Pfam" id="PF02894"/>
    </source>
</evidence>
<evidence type="ECO:0000313" key="3">
    <source>
        <dbReference type="EMBL" id="CAB4881449.1"/>
    </source>
</evidence>
<dbReference type="Gene3D" id="3.30.360.10">
    <property type="entry name" value="Dihydrodipicolinate Reductase, domain 2"/>
    <property type="match status" value="1"/>
</dbReference>
<name>A0A6J7EMT9_9ZZZZ</name>
<dbReference type="InterPro" id="IPR050424">
    <property type="entry name" value="Gfo-Idh-MocA_inositol_DH"/>
</dbReference>
<dbReference type="AlphaFoldDB" id="A0A6J7EMT9"/>
<dbReference type="GO" id="GO:0000166">
    <property type="term" value="F:nucleotide binding"/>
    <property type="evidence" value="ECO:0007669"/>
    <property type="project" value="InterPro"/>
</dbReference>
<reference evidence="3" key="1">
    <citation type="submission" date="2020-05" db="EMBL/GenBank/DDBJ databases">
        <authorList>
            <person name="Chiriac C."/>
            <person name="Salcher M."/>
            <person name="Ghai R."/>
            <person name="Kavagutti S V."/>
        </authorList>
    </citation>
    <scope>NUCLEOTIDE SEQUENCE</scope>
</reference>
<organism evidence="3">
    <name type="scientific">freshwater metagenome</name>
    <dbReference type="NCBI Taxonomy" id="449393"/>
    <lineage>
        <taxon>unclassified sequences</taxon>
        <taxon>metagenomes</taxon>
        <taxon>ecological metagenomes</taxon>
    </lineage>
</organism>
<protein>
    <submittedName>
        <fullName evidence="3">Unannotated protein</fullName>
    </submittedName>
</protein>
<feature type="domain" description="Gfo/Idh/MocA-like oxidoreductase C-terminal" evidence="2">
    <location>
        <begin position="146"/>
        <end position="356"/>
    </location>
</feature>
<dbReference type="PANTHER" id="PTHR43593">
    <property type="match status" value="1"/>
</dbReference>
<dbReference type="Pfam" id="PF01408">
    <property type="entry name" value="GFO_IDH_MocA"/>
    <property type="match status" value="1"/>
</dbReference>
<accession>A0A6J7EMT9</accession>
<dbReference type="PANTHER" id="PTHR43593:SF1">
    <property type="entry name" value="INOSITOL 2-DEHYDROGENASE"/>
    <property type="match status" value="1"/>
</dbReference>
<dbReference type="InterPro" id="IPR000683">
    <property type="entry name" value="Gfo/Idh/MocA-like_OxRdtase_N"/>
</dbReference>
<sequence length="363" mass="39406">MANQPAPISRPVRYGIIGSGMMGGEHILDLVSNPDAEVVALSDPVPSSLEWGVACAGRAVDTYADHRQLLARDDLDAVVIASPNFTHASLLGDVLETDLAVMVEKPMCTTVQDCVEVKRRAEGRSAMTWVGLEYRYIPVVSALLQQLSTGVCGTTRMVSIREHRFPFLVKVGNWNRFSENTGGTLVEKCCHFFDLMRLVAGADPTRVFASGGQDVNHLDEVYEGRVPDILDNAFVIVDFANGVRGSLDLSMFAEGGRFEQEITVVGDLAKLETTFPGDEVFVGRRHVSGVSSVAAPTPAEVPYPEFHGGSSYLEHVRFIDCLRGGRPAEVTVDDGLWSVVMGAAAHRSIDEGRVVHVDEYDLA</sequence>